<reference evidence="1 2" key="1">
    <citation type="submission" date="2016-08" db="EMBL/GenBank/DDBJ databases">
        <title>The complete genome of Streptomyces subrutilus 10-1-1.</title>
        <authorList>
            <person name="Chen X."/>
        </authorList>
    </citation>
    <scope>NUCLEOTIDE SEQUENCE [LARGE SCALE GENOMIC DNA]</scope>
    <source>
        <strain evidence="1 2">10-1-1</strain>
    </source>
</reference>
<accession>A0A1E5P0E3</accession>
<name>A0A1E5P0E3_9ACTN</name>
<proteinExistence type="predicted"/>
<dbReference type="OrthoDB" id="10017775at2"/>
<sequence>MPVEDTHIHPLEQISEWVGEIWSGCPKATHLLFQMTNDGAACALRAMRRVGHGYIPVEKPFDSKHAKDAWMFDDHLPWEELAAELEGLIACDDADPCPALAKESGGWWRLGLDQPVPEAEDYQAYEAHTMIDGHDTGAMDAERGGRVLQAYLTAVREGRRASNVLAEHVGHEVTVVGASGVTRKILTEDDQPPSSGTAVACGDCGTSLSAQWERPGNALAVGSPLVSGDDVIDAVTALLHYADGWHCAQTVLDRALRILIQGQQLTLALPGLYDEVPDPRTLDAVAAAVAAHYAAAARFGLTDGEVAEMSADRFHREIERQRFASVRAMRAAMAGLTAQAS</sequence>
<dbReference type="RefSeq" id="WP_069924534.1">
    <property type="nucleotide sequence ID" value="NZ_MEHK01000002.1"/>
</dbReference>
<evidence type="ECO:0000313" key="1">
    <source>
        <dbReference type="EMBL" id="OEJ22486.1"/>
    </source>
</evidence>
<comment type="caution">
    <text evidence="1">The sequence shown here is derived from an EMBL/GenBank/DDBJ whole genome shotgun (WGS) entry which is preliminary data.</text>
</comment>
<organism evidence="1 2">
    <name type="scientific">Streptomyces subrutilus</name>
    <dbReference type="NCBI Taxonomy" id="36818"/>
    <lineage>
        <taxon>Bacteria</taxon>
        <taxon>Bacillati</taxon>
        <taxon>Actinomycetota</taxon>
        <taxon>Actinomycetes</taxon>
        <taxon>Kitasatosporales</taxon>
        <taxon>Streptomycetaceae</taxon>
        <taxon>Streptomyces</taxon>
    </lineage>
</organism>
<keyword evidence="2" id="KW-1185">Reference proteome</keyword>
<dbReference type="Proteomes" id="UP000095705">
    <property type="component" value="Unassembled WGS sequence"/>
</dbReference>
<protein>
    <submittedName>
        <fullName evidence="1">Uncharacterized protein</fullName>
    </submittedName>
</protein>
<evidence type="ECO:0000313" key="2">
    <source>
        <dbReference type="Proteomes" id="UP000095705"/>
    </source>
</evidence>
<gene>
    <name evidence="1" type="ORF">BGK67_33705</name>
</gene>
<dbReference type="EMBL" id="MEHK01000002">
    <property type="protein sequence ID" value="OEJ22486.1"/>
    <property type="molecule type" value="Genomic_DNA"/>
</dbReference>
<dbReference type="AlphaFoldDB" id="A0A1E5P0E3"/>